<dbReference type="AlphaFoldDB" id="A0A2M4DRK3"/>
<proteinExistence type="predicted"/>
<dbReference type="EMBL" id="GGFL01016006">
    <property type="protein sequence ID" value="MBW80184.1"/>
    <property type="molecule type" value="Transcribed_RNA"/>
</dbReference>
<keyword evidence="1" id="KW-0732">Signal</keyword>
<accession>A0A2M4DRK3</accession>
<feature type="chain" id="PRO_5014785837" evidence="1">
    <location>
        <begin position="24"/>
        <end position="77"/>
    </location>
</feature>
<name>A0A2M4DRK3_ANODA</name>
<reference evidence="2" key="1">
    <citation type="submission" date="2018-01" db="EMBL/GenBank/DDBJ databases">
        <title>An insight into the sialome of Amazonian anophelines.</title>
        <authorList>
            <person name="Ribeiro J.M."/>
            <person name="Scarpassa V."/>
            <person name="Calvo E."/>
        </authorList>
    </citation>
    <scope>NUCLEOTIDE SEQUENCE</scope>
</reference>
<feature type="signal peptide" evidence="1">
    <location>
        <begin position="1"/>
        <end position="23"/>
    </location>
</feature>
<protein>
    <submittedName>
        <fullName evidence="2">Putative secreted protein</fullName>
    </submittedName>
</protein>
<evidence type="ECO:0000313" key="2">
    <source>
        <dbReference type="EMBL" id="MBW80184.1"/>
    </source>
</evidence>
<organism evidence="2">
    <name type="scientific">Anopheles darlingi</name>
    <name type="common">Mosquito</name>
    <dbReference type="NCBI Taxonomy" id="43151"/>
    <lineage>
        <taxon>Eukaryota</taxon>
        <taxon>Metazoa</taxon>
        <taxon>Ecdysozoa</taxon>
        <taxon>Arthropoda</taxon>
        <taxon>Hexapoda</taxon>
        <taxon>Insecta</taxon>
        <taxon>Pterygota</taxon>
        <taxon>Neoptera</taxon>
        <taxon>Endopterygota</taxon>
        <taxon>Diptera</taxon>
        <taxon>Nematocera</taxon>
        <taxon>Culicoidea</taxon>
        <taxon>Culicidae</taxon>
        <taxon>Anophelinae</taxon>
        <taxon>Anopheles</taxon>
    </lineage>
</organism>
<sequence>MFALVTGLAVAAVVVAAVAVAAAADRRPFGQSLTLQRVDQRSSALRRRSCQCQILRKRMYRSSEWYQVHRRMKEPKW</sequence>
<evidence type="ECO:0000256" key="1">
    <source>
        <dbReference type="SAM" id="SignalP"/>
    </source>
</evidence>